<dbReference type="EC" id="3.5.99.6" evidence="3"/>
<dbReference type="KEGG" id="man:A11S_1095"/>
<dbReference type="GO" id="GO:0042802">
    <property type="term" value="F:identical protein binding"/>
    <property type="evidence" value="ECO:0007669"/>
    <property type="project" value="TreeGrafter"/>
</dbReference>
<dbReference type="GO" id="GO:0004342">
    <property type="term" value="F:glucosamine-6-phosphate deaminase activity"/>
    <property type="evidence" value="ECO:0007669"/>
    <property type="project" value="UniProtKB-EC"/>
</dbReference>
<evidence type="ECO:0000256" key="1">
    <source>
        <dbReference type="ARBA" id="ARBA00022801"/>
    </source>
</evidence>
<dbReference type="HOGENOM" id="CLU_049611_1_1_5"/>
<dbReference type="GO" id="GO:0005975">
    <property type="term" value="P:carbohydrate metabolic process"/>
    <property type="evidence" value="ECO:0007669"/>
    <property type="project" value="InterPro"/>
</dbReference>
<dbReference type="EMBL" id="CP003538">
    <property type="protein sequence ID" value="AGH97913.1"/>
    <property type="molecule type" value="Genomic_DNA"/>
</dbReference>
<evidence type="ECO:0000313" key="3">
    <source>
        <dbReference type="EMBL" id="AGH97913.1"/>
    </source>
</evidence>
<dbReference type="PANTHER" id="PTHR11280:SF5">
    <property type="entry name" value="GLUCOSAMINE-6-PHOSPHATE ISOMERASE"/>
    <property type="match status" value="1"/>
</dbReference>
<dbReference type="InterPro" id="IPR004547">
    <property type="entry name" value="Glucosamine6P_isomerase"/>
</dbReference>
<dbReference type="PATRIC" id="fig|349215.9.peg.1057"/>
<dbReference type="InterPro" id="IPR018321">
    <property type="entry name" value="Glucosamine6P_isomerase_CS"/>
</dbReference>
<evidence type="ECO:0000259" key="2">
    <source>
        <dbReference type="Pfam" id="PF01182"/>
    </source>
</evidence>
<dbReference type="GO" id="GO:0019262">
    <property type="term" value="P:N-acetylneuraminate catabolic process"/>
    <property type="evidence" value="ECO:0007669"/>
    <property type="project" value="TreeGrafter"/>
</dbReference>
<organism evidence="3 4">
    <name type="scientific">Micavibrio aeruginosavorus EPB</name>
    <dbReference type="NCBI Taxonomy" id="349215"/>
    <lineage>
        <taxon>Bacteria</taxon>
        <taxon>Pseudomonadati</taxon>
        <taxon>Bdellovibrionota</taxon>
        <taxon>Bdellovibrionia</taxon>
        <taxon>Bdellovibrionales</taxon>
        <taxon>Pseudobdellovibrionaceae</taxon>
        <taxon>Micavibrio</taxon>
    </lineage>
</organism>
<feature type="domain" description="Glucosamine/galactosamine-6-phosphate isomerase" evidence="2">
    <location>
        <begin position="25"/>
        <end position="237"/>
    </location>
</feature>
<protein>
    <submittedName>
        <fullName evidence="3">Glucosamine-6-phosphate deaminase</fullName>
        <ecNumber evidence="3">3.5.99.6</ecNumber>
    </submittedName>
</protein>
<dbReference type="GO" id="GO:0005737">
    <property type="term" value="C:cytoplasm"/>
    <property type="evidence" value="ECO:0007669"/>
    <property type="project" value="TreeGrafter"/>
</dbReference>
<evidence type="ECO:0000313" key="4">
    <source>
        <dbReference type="Proteomes" id="UP000011932"/>
    </source>
</evidence>
<dbReference type="Proteomes" id="UP000011932">
    <property type="component" value="Chromosome"/>
</dbReference>
<gene>
    <name evidence="3" type="ORF">A11S_1095</name>
</gene>
<dbReference type="Pfam" id="PF01182">
    <property type="entry name" value="Glucosamine_iso"/>
    <property type="match status" value="1"/>
</dbReference>
<dbReference type="InterPro" id="IPR037171">
    <property type="entry name" value="NagB/RpiA_transferase-like"/>
</dbReference>
<dbReference type="OrthoDB" id="9791139at2"/>
<name>M4VFC4_9BACT</name>
<dbReference type="AlphaFoldDB" id="M4VFC4"/>
<proteinExistence type="predicted"/>
<dbReference type="PANTHER" id="PTHR11280">
    <property type="entry name" value="GLUCOSAMINE-6-PHOSPHATE ISOMERASE"/>
    <property type="match status" value="1"/>
</dbReference>
<dbReference type="PROSITE" id="PS01161">
    <property type="entry name" value="GLC_GALNAC_ISOMERASE"/>
    <property type="match status" value="1"/>
</dbReference>
<reference evidence="3 4" key="1">
    <citation type="journal article" date="2013" name="ISME J.">
        <title>By their genes ye shall know them: genomic signatures of predatory bacteria.</title>
        <authorList>
            <person name="Pasternak Z."/>
            <person name="Pietrokovski S."/>
            <person name="Rotem O."/>
            <person name="Gophna U."/>
            <person name="Lurie-Weinberger M.N."/>
            <person name="Jurkevitch E."/>
        </authorList>
    </citation>
    <scope>NUCLEOTIDE SEQUENCE [LARGE SCALE GENOMIC DNA]</scope>
    <source>
        <strain evidence="3">EPB</strain>
    </source>
</reference>
<dbReference type="SUPFAM" id="SSF100950">
    <property type="entry name" value="NagB/RpiA/CoA transferase-like"/>
    <property type="match status" value="1"/>
</dbReference>
<dbReference type="Gene3D" id="3.40.50.1360">
    <property type="match status" value="1"/>
</dbReference>
<dbReference type="CDD" id="cd01399">
    <property type="entry name" value="GlcN6P_deaminase"/>
    <property type="match status" value="1"/>
</dbReference>
<dbReference type="InterPro" id="IPR006148">
    <property type="entry name" value="Glc/Gal-6P_isomerase"/>
</dbReference>
<dbReference type="RefSeq" id="WP_015467456.1">
    <property type="nucleotide sequence ID" value="NC_020812.1"/>
</dbReference>
<accession>M4VFC4</accession>
<dbReference type="GO" id="GO:0006043">
    <property type="term" value="P:glucosamine catabolic process"/>
    <property type="evidence" value="ECO:0007669"/>
    <property type="project" value="TreeGrafter"/>
</dbReference>
<dbReference type="GO" id="GO:0006046">
    <property type="term" value="P:N-acetylglucosamine catabolic process"/>
    <property type="evidence" value="ECO:0007669"/>
    <property type="project" value="TreeGrafter"/>
</dbReference>
<keyword evidence="1 3" id="KW-0378">Hydrolase</keyword>
<sequence length="258" mass="27874">MDTAPTIKIAPNNSAFHILAADIFMAALNRAADRTAAQNGPIRVVLPTGSTPLGLYRELIAHHADRRDLWDRVHYVALDDYAGLTPDDRRLFSNWLDRDILAPLSIPSSHRTIFNSAAPDPSAECARMDALLDQGGIDIAVLGLGTNGHIGFNEPGSAFDAHTRLIHLSADSLAANAAYWGGLDHVPHTAYTLGLGHIMQARETILLVQGSHKADILQRMLHDPVSPALPATALRRIRNVTIIADQAAMSAAEPFPRT</sequence>
<dbReference type="STRING" id="349215.A11S_1095"/>